<dbReference type="SUPFAM" id="SSF46977">
    <property type="entry name" value="Succinate dehydrogenase/fumarate reductase flavoprotein C-terminal domain"/>
    <property type="match status" value="1"/>
</dbReference>
<gene>
    <name evidence="11" type="ORF">S01H1_68505</name>
</gene>
<dbReference type="EMBL" id="BARS01045433">
    <property type="protein sequence ID" value="GAG32637.1"/>
    <property type="molecule type" value="Genomic_DNA"/>
</dbReference>
<dbReference type="Pfam" id="PF02910">
    <property type="entry name" value="Succ_DH_flav_C"/>
    <property type="match status" value="1"/>
</dbReference>
<feature type="domain" description="Fumarate reductase/succinate dehydrogenase flavoprotein-like C-terminal" evidence="10">
    <location>
        <begin position="108"/>
        <end position="202"/>
    </location>
</feature>
<dbReference type="GO" id="GO:0008734">
    <property type="term" value="F:L-aspartate oxidase activity"/>
    <property type="evidence" value="ECO:0007669"/>
    <property type="project" value="UniProtKB-EC"/>
</dbReference>
<reference evidence="11" key="1">
    <citation type="journal article" date="2014" name="Front. Microbiol.">
        <title>High frequency of phylogenetically diverse reductive dehalogenase-homologous genes in deep subseafloor sedimentary metagenomes.</title>
        <authorList>
            <person name="Kawai M."/>
            <person name="Futagami T."/>
            <person name="Toyoda A."/>
            <person name="Takaki Y."/>
            <person name="Nishi S."/>
            <person name="Hori S."/>
            <person name="Arai W."/>
            <person name="Tsubouchi T."/>
            <person name="Morono Y."/>
            <person name="Uchiyama I."/>
            <person name="Ito T."/>
            <person name="Fujiyama A."/>
            <person name="Inagaki F."/>
            <person name="Takami H."/>
        </authorList>
    </citation>
    <scope>NUCLEOTIDE SEQUENCE</scope>
    <source>
        <strain evidence="11">Expedition CK06-06</strain>
    </source>
</reference>
<keyword evidence="8" id="KW-0560">Oxidoreductase</keyword>
<evidence type="ECO:0000256" key="1">
    <source>
        <dbReference type="ARBA" id="ARBA00001974"/>
    </source>
</evidence>
<accession>X0XB44</accession>
<dbReference type="AlphaFoldDB" id="X0XB44"/>
<dbReference type="SUPFAM" id="SSF51905">
    <property type="entry name" value="FAD/NAD(P)-binding domain"/>
    <property type="match status" value="1"/>
</dbReference>
<comment type="caution">
    <text evidence="11">The sequence shown here is derived from an EMBL/GenBank/DDBJ whole genome shotgun (WGS) entry which is preliminary data.</text>
</comment>
<dbReference type="GO" id="GO:0034628">
    <property type="term" value="P:'de novo' NAD+ biosynthetic process from L-aspartate"/>
    <property type="evidence" value="ECO:0007669"/>
    <property type="project" value="TreeGrafter"/>
</dbReference>
<keyword evidence="6" id="KW-0662">Pyridine nucleotide biosynthesis</keyword>
<evidence type="ECO:0000256" key="6">
    <source>
        <dbReference type="ARBA" id="ARBA00022642"/>
    </source>
</evidence>
<dbReference type="Pfam" id="PF00890">
    <property type="entry name" value="FAD_binding_2"/>
    <property type="match status" value="1"/>
</dbReference>
<evidence type="ECO:0000313" key="11">
    <source>
        <dbReference type="EMBL" id="GAG32637.1"/>
    </source>
</evidence>
<feature type="domain" description="FAD-dependent oxidoreductase 2 FAD-binding" evidence="9">
    <location>
        <begin position="1"/>
        <end position="45"/>
    </location>
</feature>
<feature type="non-terminal residue" evidence="11">
    <location>
        <position position="1"/>
    </location>
</feature>
<keyword evidence="5" id="KW-0285">Flavoprotein</keyword>
<sequence>PAEHYLNGGIRTGYNGRTNIEGLYSCGETAATGAHGANRLASNSLMEGLVYGWKIYQDIEKRLKSKTVKEERQVLSTVDSTVMGSAGTLDDKKAPGGTKLDILTLISSLRNMMSREVGILRDSSGLEEARDFVQFHIGNENLYNRTDKDILEFANMLTVANLIIKSASIREESRGTHMRFDFPGKDDKNWKKHIILKKDKVDFKKVD</sequence>
<evidence type="ECO:0000256" key="7">
    <source>
        <dbReference type="ARBA" id="ARBA00022827"/>
    </source>
</evidence>
<protein>
    <recommendedName>
        <fullName evidence="4">L-aspartate oxidase</fullName>
        <ecNumber evidence="4">1.4.3.16</ecNumber>
    </recommendedName>
</protein>
<evidence type="ECO:0000256" key="8">
    <source>
        <dbReference type="ARBA" id="ARBA00023002"/>
    </source>
</evidence>
<dbReference type="InterPro" id="IPR003953">
    <property type="entry name" value="FAD-dep_OxRdtase_2_FAD-bd"/>
</dbReference>
<evidence type="ECO:0000256" key="2">
    <source>
        <dbReference type="ARBA" id="ARBA00004950"/>
    </source>
</evidence>
<evidence type="ECO:0000256" key="4">
    <source>
        <dbReference type="ARBA" id="ARBA00012173"/>
    </source>
</evidence>
<dbReference type="InterPro" id="IPR037099">
    <property type="entry name" value="Fum_R/Succ_DH_flav-like_C_sf"/>
</dbReference>
<comment type="cofactor">
    <cofactor evidence="1">
        <name>FAD</name>
        <dbReference type="ChEBI" id="CHEBI:57692"/>
    </cofactor>
</comment>
<comment type="pathway">
    <text evidence="2">Cofactor biosynthesis; NAD(+) biosynthesis; iminoaspartate from L-aspartate (oxidase route): step 1/1.</text>
</comment>
<dbReference type="Gene3D" id="3.90.700.10">
    <property type="entry name" value="Succinate dehydrogenase/fumarate reductase flavoprotein, catalytic domain"/>
    <property type="match status" value="1"/>
</dbReference>
<dbReference type="InterPro" id="IPR005288">
    <property type="entry name" value="NadB"/>
</dbReference>
<dbReference type="EC" id="1.4.3.16" evidence="4"/>
<organism evidence="11">
    <name type="scientific">marine sediment metagenome</name>
    <dbReference type="NCBI Taxonomy" id="412755"/>
    <lineage>
        <taxon>unclassified sequences</taxon>
        <taxon>metagenomes</taxon>
        <taxon>ecological metagenomes</taxon>
    </lineage>
</organism>
<proteinExistence type="inferred from homology"/>
<dbReference type="InterPro" id="IPR015939">
    <property type="entry name" value="Fum_Rdtase/Succ_DH_flav-like_C"/>
</dbReference>
<dbReference type="Gene3D" id="3.50.50.60">
    <property type="entry name" value="FAD/NAD(P)-binding domain"/>
    <property type="match status" value="1"/>
</dbReference>
<evidence type="ECO:0000259" key="9">
    <source>
        <dbReference type="Pfam" id="PF00890"/>
    </source>
</evidence>
<dbReference type="InterPro" id="IPR027477">
    <property type="entry name" value="Succ_DH/fumarate_Rdtase_cat_sf"/>
</dbReference>
<comment type="similarity">
    <text evidence="3">Belongs to the FAD-dependent oxidoreductase 2 family. NadB subfamily.</text>
</comment>
<evidence type="ECO:0000259" key="10">
    <source>
        <dbReference type="Pfam" id="PF02910"/>
    </source>
</evidence>
<dbReference type="InterPro" id="IPR036188">
    <property type="entry name" value="FAD/NAD-bd_sf"/>
</dbReference>
<keyword evidence="7" id="KW-0274">FAD</keyword>
<dbReference type="PANTHER" id="PTHR42716:SF2">
    <property type="entry name" value="L-ASPARTATE OXIDASE, CHLOROPLASTIC"/>
    <property type="match status" value="1"/>
</dbReference>
<dbReference type="Gene3D" id="1.20.58.100">
    <property type="entry name" value="Fumarate reductase/succinate dehydrogenase flavoprotein-like, C-terminal domain"/>
    <property type="match status" value="1"/>
</dbReference>
<dbReference type="UniPathway" id="UPA00253">
    <property type="reaction ID" value="UER00326"/>
</dbReference>
<evidence type="ECO:0000256" key="3">
    <source>
        <dbReference type="ARBA" id="ARBA00008562"/>
    </source>
</evidence>
<dbReference type="PANTHER" id="PTHR42716">
    <property type="entry name" value="L-ASPARTATE OXIDASE"/>
    <property type="match status" value="1"/>
</dbReference>
<evidence type="ECO:0000256" key="5">
    <source>
        <dbReference type="ARBA" id="ARBA00022630"/>
    </source>
</evidence>
<name>X0XB44_9ZZZZ</name>